<feature type="region of interest" description="Disordered" evidence="1">
    <location>
        <begin position="1"/>
        <end position="48"/>
    </location>
</feature>
<comment type="caution">
    <text evidence="3">The sequence shown here is derived from an EMBL/GenBank/DDBJ whole genome shotgun (WGS) entry which is preliminary data.</text>
</comment>
<organism evidence="3 4">
    <name type="scientific">Tanacetum coccineum</name>
    <dbReference type="NCBI Taxonomy" id="301880"/>
    <lineage>
        <taxon>Eukaryota</taxon>
        <taxon>Viridiplantae</taxon>
        <taxon>Streptophyta</taxon>
        <taxon>Embryophyta</taxon>
        <taxon>Tracheophyta</taxon>
        <taxon>Spermatophyta</taxon>
        <taxon>Magnoliopsida</taxon>
        <taxon>eudicotyledons</taxon>
        <taxon>Gunneridae</taxon>
        <taxon>Pentapetalae</taxon>
        <taxon>asterids</taxon>
        <taxon>campanulids</taxon>
        <taxon>Asterales</taxon>
        <taxon>Asteraceae</taxon>
        <taxon>Asteroideae</taxon>
        <taxon>Anthemideae</taxon>
        <taxon>Anthemidinae</taxon>
        <taxon>Tanacetum</taxon>
    </lineage>
</organism>
<evidence type="ECO:0000313" key="3">
    <source>
        <dbReference type="EMBL" id="GJT65650.1"/>
    </source>
</evidence>
<dbReference type="EMBL" id="BQNB010017648">
    <property type="protein sequence ID" value="GJT65650.1"/>
    <property type="molecule type" value="Genomic_DNA"/>
</dbReference>
<accession>A0ABQ5FQU2</accession>
<keyword evidence="2" id="KW-1133">Transmembrane helix</keyword>
<keyword evidence="2" id="KW-0472">Membrane</keyword>
<evidence type="ECO:0000313" key="4">
    <source>
        <dbReference type="Proteomes" id="UP001151760"/>
    </source>
</evidence>
<evidence type="ECO:0000256" key="1">
    <source>
        <dbReference type="SAM" id="MobiDB-lite"/>
    </source>
</evidence>
<dbReference type="Proteomes" id="UP001151760">
    <property type="component" value="Unassembled WGS sequence"/>
</dbReference>
<reference evidence="3" key="1">
    <citation type="journal article" date="2022" name="Int. J. Mol. Sci.">
        <title>Draft Genome of Tanacetum Coccineum: Genomic Comparison of Closely Related Tanacetum-Family Plants.</title>
        <authorList>
            <person name="Yamashiro T."/>
            <person name="Shiraishi A."/>
            <person name="Nakayama K."/>
            <person name="Satake H."/>
        </authorList>
    </citation>
    <scope>NUCLEOTIDE SEQUENCE</scope>
</reference>
<keyword evidence="2" id="KW-0812">Transmembrane</keyword>
<proteinExistence type="predicted"/>
<evidence type="ECO:0000256" key="2">
    <source>
        <dbReference type="SAM" id="Phobius"/>
    </source>
</evidence>
<feature type="transmembrane region" description="Helical" evidence="2">
    <location>
        <begin position="215"/>
        <end position="244"/>
    </location>
</feature>
<feature type="transmembrane region" description="Helical" evidence="2">
    <location>
        <begin position="256"/>
        <end position="278"/>
    </location>
</feature>
<keyword evidence="4" id="KW-1185">Reference proteome</keyword>
<gene>
    <name evidence="3" type="ORF">Tco_1017130</name>
</gene>
<reference evidence="3" key="2">
    <citation type="submission" date="2022-01" db="EMBL/GenBank/DDBJ databases">
        <authorList>
            <person name="Yamashiro T."/>
            <person name="Shiraishi A."/>
            <person name="Satake H."/>
            <person name="Nakayama K."/>
        </authorList>
    </citation>
    <scope>NUCLEOTIDE SEQUENCE</scope>
</reference>
<protein>
    <submittedName>
        <fullName evidence="3">Uncharacterized protein</fullName>
    </submittedName>
</protein>
<sequence length="280" mass="30292">MKTKRKIVPKSTVNGGTQGPGNGNAGLQNFNEGRGTRGPGDGHAGLENLNEDVGGSKRRCIRQPDTMLYHDREWVQVPSSINVNVPGLETCLGVQQPMVGATFSCSESISHSGSCLSPAQASIRGVVEPDSRTASLGPPSGYRSVGKCEHSCKHCGALFWYEEQIEQSARYAHQSTLYNSCCKGGHVALSPTIIITNKVLFSVPRSSRSHVGTHFPATIITIILSSLAFCLSSLPLLLVTLFYLLSFSFLLLANRFLLVDSCLSIIAFLRLFLVCYLLQT</sequence>
<name>A0ABQ5FQU2_9ASTR</name>